<dbReference type="FunFam" id="3.40.50.300:FF:000032">
    <property type="entry name" value="Export ABC transporter ATP-binding protein"/>
    <property type="match status" value="1"/>
</dbReference>
<evidence type="ECO:0000313" key="9">
    <source>
        <dbReference type="Proteomes" id="UP000295506"/>
    </source>
</evidence>
<dbReference type="PANTHER" id="PTHR24220">
    <property type="entry name" value="IMPORT ATP-BINDING PROTEIN"/>
    <property type="match status" value="1"/>
</dbReference>
<evidence type="ECO:0000313" key="6">
    <source>
        <dbReference type="EMBL" id="AMK11646.1"/>
    </source>
</evidence>
<evidence type="ECO:0000313" key="8">
    <source>
        <dbReference type="Proteomes" id="UP000055611"/>
    </source>
</evidence>
<dbReference type="KEGG" id="dej:AWY79_11240"/>
<dbReference type="PANTHER" id="PTHR24220:SF689">
    <property type="entry name" value="LIPOPROTEIN-RELEASING SYSTEM ATP-BINDING PROTEIN LOLD"/>
    <property type="match status" value="1"/>
</dbReference>
<dbReference type="InterPro" id="IPR027417">
    <property type="entry name" value="P-loop_NTPase"/>
</dbReference>
<evidence type="ECO:0000256" key="2">
    <source>
        <dbReference type="ARBA" id="ARBA00022741"/>
    </source>
</evidence>
<organism evidence="7 9">
    <name type="scientific">Pseudodesulfovibrio indicus</name>
    <dbReference type="NCBI Taxonomy" id="1716143"/>
    <lineage>
        <taxon>Bacteria</taxon>
        <taxon>Pseudomonadati</taxon>
        <taxon>Thermodesulfobacteriota</taxon>
        <taxon>Desulfovibrionia</taxon>
        <taxon>Desulfovibrionales</taxon>
        <taxon>Desulfovibrionaceae</taxon>
    </lineage>
</organism>
<dbReference type="Proteomes" id="UP000055611">
    <property type="component" value="Chromosome"/>
</dbReference>
<dbReference type="GO" id="GO:0016887">
    <property type="term" value="F:ATP hydrolysis activity"/>
    <property type="evidence" value="ECO:0007669"/>
    <property type="project" value="InterPro"/>
</dbReference>
<dbReference type="AlphaFoldDB" id="A0A126QPF4"/>
<dbReference type="SUPFAM" id="SSF52540">
    <property type="entry name" value="P-loop containing nucleoside triphosphate hydrolases"/>
    <property type="match status" value="1"/>
</dbReference>
<dbReference type="SMART" id="SM00382">
    <property type="entry name" value="AAA"/>
    <property type="match status" value="1"/>
</dbReference>
<dbReference type="GO" id="GO:0089705">
    <property type="term" value="P:protein localization to outer membrane"/>
    <property type="evidence" value="ECO:0007669"/>
    <property type="project" value="TreeGrafter"/>
</dbReference>
<comment type="similarity">
    <text evidence="4">Belongs to the ABC transporter superfamily. Macrolide exporter (TC 3.A.1.122) family.</text>
</comment>
<dbReference type="InterPro" id="IPR017911">
    <property type="entry name" value="MacB-like_ATP-bd"/>
</dbReference>
<dbReference type="InterPro" id="IPR017871">
    <property type="entry name" value="ABC_transporter-like_CS"/>
</dbReference>
<keyword evidence="7" id="KW-0449">Lipoprotein</keyword>
<evidence type="ECO:0000256" key="4">
    <source>
        <dbReference type="ARBA" id="ARBA00038388"/>
    </source>
</evidence>
<protein>
    <submittedName>
        <fullName evidence="6">ABC transporter ATP-binding protein</fullName>
    </submittedName>
    <submittedName>
        <fullName evidence="7">Lipoprotein-releasing system ATP-binding protein</fullName>
    </submittedName>
</protein>
<keyword evidence="1" id="KW-0813">Transport</keyword>
<dbReference type="GO" id="GO:0044874">
    <property type="term" value="P:lipoprotein localization to outer membrane"/>
    <property type="evidence" value="ECO:0007669"/>
    <property type="project" value="TreeGrafter"/>
</dbReference>
<dbReference type="GO" id="GO:0098796">
    <property type="term" value="C:membrane protein complex"/>
    <property type="evidence" value="ECO:0007669"/>
    <property type="project" value="UniProtKB-ARBA"/>
</dbReference>
<dbReference type="GO" id="GO:0005886">
    <property type="term" value="C:plasma membrane"/>
    <property type="evidence" value="ECO:0007669"/>
    <property type="project" value="TreeGrafter"/>
</dbReference>
<proteinExistence type="inferred from homology"/>
<keyword evidence="2" id="KW-0547">Nucleotide-binding</keyword>
<evidence type="ECO:0000256" key="1">
    <source>
        <dbReference type="ARBA" id="ARBA00022448"/>
    </source>
</evidence>
<reference evidence="7 9" key="2">
    <citation type="submission" date="2019-03" db="EMBL/GenBank/DDBJ databases">
        <title>Genomic Encyclopedia of Type Strains, Phase IV (KMG-IV): sequencing the most valuable type-strain genomes for metagenomic binning, comparative biology and taxonomic classification.</title>
        <authorList>
            <person name="Goeker M."/>
        </authorList>
    </citation>
    <scope>NUCLEOTIDE SEQUENCE [LARGE SCALE GENOMIC DNA]</scope>
    <source>
        <strain evidence="7 9">DSM 101483</strain>
    </source>
</reference>
<dbReference type="PROSITE" id="PS50893">
    <property type="entry name" value="ABC_TRANSPORTER_2"/>
    <property type="match status" value="1"/>
</dbReference>
<dbReference type="Proteomes" id="UP000295506">
    <property type="component" value="Unassembled WGS sequence"/>
</dbReference>
<keyword evidence="8" id="KW-1185">Reference proteome</keyword>
<evidence type="ECO:0000313" key="7">
    <source>
        <dbReference type="EMBL" id="TDT90058.1"/>
    </source>
</evidence>
<evidence type="ECO:0000256" key="3">
    <source>
        <dbReference type="ARBA" id="ARBA00022840"/>
    </source>
</evidence>
<accession>A0A126QPF4</accession>
<feature type="domain" description="ABC transporter" evidence="5">
    <location>
        <begin position="7"/>
        <end position="227"/>
    </location>
</feature>
<dbReference type="EMBL" id="CP014206">
    <property type="protein sequence ID" value="AMK11646.1"/>
    <property type="molecule type" value="Genomic_DNA"/>
</dbReference>
<name>A0A126QPF4_9BACT</name>
<dbReference type="CDD" id="cd03255">
    <property type="entry name" value="ABC_MJ0796_LolCDE_FtsE"/>
    <property type="match status" value="1"/>
</dbReference>
<dbReference type="InterPro" id="IPR003439">
    <property type="entry name" value="ABC_transporter-like_ATP-bd"/>
</dbReference>
<dbReference type="InterPro" id="IPR015854">
    <property type="entry name" value="ABC_transpr_LolD-like"/>
</dbReference>
<dbReference type="OrthoDB" id="9809450at2"/>
<dbReference type="InterPro" id="IPR003593">
    <property type="entry name" value="AAA+_ATPase"/>
</dbReference>
<dbReference type="PROSITE" id="PS00211">
    <property type="entry name" value="ABC_TRANSPORTER_1"/>
    <property type="match status" value="1"/>
</dbReference>
<dbReference type="EMBL" id="SOBK01000003">
    <property type="protein sequence ID" value="TDT90058.1"/>
    <property type="molecule type" value="Genomic_DNA"/>
</dbReference>
<dbReference type="Pfam" id="PF00005">
    <property type="entry name" value="ABC_tran"/>
    <property type="match status" value="1"/>
</dbReference>
<gene>
    <name evidence="6" type="ORF">AWY79_11240</name>
    <name evidence="7" type="ORF">EDC59_103364</name>
</gene>
<evidence type="ECO:0000259" key="5">
    <source>
        <dbReference type="PROSITE" id="PS50893"/>
    </source>
</evidence>
<keyword evidence="3 7" id="KW-0067">ATP-binding</keyword>
<dbReference type="Gene3D" id="3.40.50.300">
    <property type="entry name" value="P-loop containing nucleotide triphosphate hydrolases"/>
    <property type="match status" value="1"/>
</dbReference>
<dbReference type="RefSeq" id="WP_066803750.1">
    <property type="nucleotide sequence ID" value="NZ_CAUVXY020000015.1"/>
</dbReference>
<reference evidence="6 8" key="1">
    <citation type="journal article" date="2016" name="Front. Microbiol.">
        <title>Genome Sequence of the Piezophilic, Mesophilic Sulfate-Reducing Bacterium Desulfovibrio indicus J2T.</title>
        <authorList>
            <person name="Cao J."/>
            <person name="Maignien L."/>
            <person name="Shao Z."/>
            <person name="Alain K."/>
            <person name="Jebbar M."/>
        </authorList>
    </citation>
    <scope>NUCLEOTIDE SEQUENCE [LARGE SCALE GENOMIC DNA]</scope>
    <source>
        <strain evidence="6 8">J2</strain>
    </source>
</reference>
<sequence>MSNEAIYRLIDVGKEFDGPSEVVRVLRRVDLDIPRGESLAILGASGSGKTTLLHMLGTLDTVTSGKIFLNGVDLGTLGDRARAELRNREIGFVFQFHHLLPEFSTLENVAMPAFIAGKGRSEGMRLAREALDMVGLSHRLEHKVTTLSGGERQRAAIARAILLRPKVLLADEPTGNLDEENGAMIGRLLATLNNELGMTFVVVTHNPELAGMMHRRLELRSGELYAQ</sequence>
<dbReference type="GO" id="GO:0022857">
    <property type="term" value="F:transmembrane transporter activity"/>
    <property type="evidence" value="ECO:0007669"/>
    <property type="project" value="TreeGrafter"/>
</dbReference>
<dbReference type="GO" id="GO:0005524">
    <property type="term" value="F:ATP binding"/>
    <property type="evidence" value="ECO:0007669"/>
    <property type="project" value="UniProtKB-KW"/>
</dbReference>